<dbReference type="RefSeq" id="WP_248616861.1">
    <property type="nucleotide sequence ID" value="NZ_JDFF01000011.1"/>
</dbReference>
<dbReference type="AlphaFoldDB" id="Z4WVI5"/>
<proteinExistence type="predicted"/>
<dbReference type="Pfam" id="PF13858">
    <property type="entry name" value="DUF4199"/>
    <property type="match status" value="1"/>
</dbReference>
<keyword evidence="1" id="KW-0472">Membrane</keyword>
<keyword evidence="1" id="KW-0812">Transmembrane</keyword>
<organism evidence="2 3">
    <name type="scientific">Porphyromonas catoniae ATCC 51270</name>
    <dbReference type="NCBI Taxonomy" id="887901"/>
    <lineage>
        <taxon>Bacteria</taxon>
        <taxon>Pseudomonadati</taxon>
        <taxon>Bacteroidota</taxon>
        <taxon>Bacteroidia</taxon>
        <taxon>Bacteroidales</taxon>
        <taxon>Porphyromonadaceae</taxon>
        <taxon>Porphyromonas</taxon>
    </lineage>
</organism>
<dbReference type="Proteomes" id="UP000023482">
    <property type="component" value="Unassembled WGS sequence"/>
</dbReference>
<evidence type="ECO:0000313" key="2">
    <source>
        <dbReference type="EMBL" id="EWC92797.1"/>
    </source>
</evidence>
<name>Z4WVI5_9PORP</name>
<keyword evidence="3" id="KW-1185">Reference proteome</keyword>
<reference evidence="2 3" key="1">
    <citation type="submission" date="2014-01" db="EMBL/GenBank/DDBJ databases">
        <authorList>
            <person name="Durkin A.S."/>
            <person name="McCorrison J."/>
            <person name="Torralba M."/>
            <person name="Gillis M."/>
            <person name="Haft D.H."/>
            <person name="Methe B."/>
            <person name="Sutton G."/>
            <person name="Nelson K.E."/>
        </authorList>
    </citation>
    <scope>NUCLEOTIDE SEQUENCE [LARGE SCALE GENOMIC DNA]</scope>
    <source>
        <strain evidence="2 3">ATCC 51270</strain>
    </source>
</reference>
<comment type="caution">
    <text evidence="2">The sequence shown here is derived from an EMBL/GenBank/DDBJ whole genome shotgun (WGS) entry which is preliminary data.</text>
</comment>
<sequence>MTTPTPSSPLLRTTLRLGTSFGVALAALSGMRLLGVYISPLFFLLYLALLVYIPIVAFRAARAYRDQNHPTGPYPFMLSFSFVVLLHVFGAIVALIPQYFYFRDVAPMLLEPMLTQMRSMKGIGSPAEVEQMIESIRGISLLQWLWTDYCFTIFLGAIWGTITGLILKRN</sequence>
<feature type="transmembrane region" description="Helical" evidence="1">
    <location>
        <begin position="76"/>
        <end position="100"/>
    </location>
</feature>
<gene>
    <name evidence="2" type="ORF">HMPREF0636_0724</name>
</gene>
<evidence type="ECO:0000256" key="1">
    <source>
        <dbReference type="SAM" id="Phobius"/>
    </source>
</evidence>
<feature type="transmembrane region" description="Helical" evidence="1">
    <location>
        <begin position="144"/>
        <end position="167"/>
    </location>
</feature>
<accession>Z4WVI5</accession>
<protein>
    <submittedName>
        <fullName evidence="2">PF13858 family protein</fullName>
    </submittedName>
</protein>
<dbReference type="PATRIC" id="fig|887901.3.peg.627"/>
<evidence type="ECO:0000313" key="3">
    <source>
        <dbReference type="Proteomes" id="UP000023482"/>
    </source>
</evidence>
<dbReference type="InterPro" id="IPR025250">
    <property type="entry name" value="DUF4199"/>
</dbReference>
<keyword evidence="1" id="KW-1133">Transmembrane helix</keyword>
<feature type="transmembrane region" description="Helical" evidence="1">
    <location>
        <begin position="44"/>
        <end position="64"/>
    </location>
</feature>
<dbReference type="EMBL" id="JDFF01000011">
    <property type="protein sequence ID" value="EWC92797.1"/>
    <property type="molecule type" value="Genomic_DNA"/>
</dbReference>